<dbReference type="SUPFAM" id="SSF54556">
    <property type="entry name" value="Chitinase insertion domain"/>
    <property type="match status" value="1"/>
</dbReference>
<dbReference type="InterPro" id="IPR001223">
    <property type="entry name" value="Glyco_hydro18_cat"/>
</dbReference>
<dbReference type="Gene3D" id="3.20.20.80">
    <property type="entry name" value="Glycosidases"/>
    <property type="match status" value="1"/>
</dbReference>
<dbReference type="SMART" id="SM00636">
    <property type="entry name" value="Glyco_18"/>
    <property type="match status" value="1"/>
</dbReference>
<comment type="caution">
    <text evidence="2">The sequence shown here is derived from an EMBL/GenBank/DDBJ whole genome shotgun (WGS) entry which is preliminary data.</text>
</comment>
<dbReference type="GO" id="GO:0004568">
    <property type="term" value="F:chitinase activity"/>
    <property type="evidence" value="ECO:0007669"/>
    <property type="project" value="TreeGrafter"/>
</dbReference>
<proteinExistence type="predicted"/>
<dbReference type="PANTHER" id="PTHR11177:SF392">
    <property type="entry name" value="HAP41P"/>
    <property type="match status" value="1"/>
</dbReference>
<keyword evidence="3" id="KW-1185">Reference proteome</keyword>
<evidence type="ECO:0000259" key="1">
    <source>
        <dbReference type="PROSITE" id="PS51910"/>
    </source>
</evidence>
<dbReference type="GO" id="GO:0008061">
    <property type="term" value="F:chitin binding"/>
    <property type="evidence" value="ECO:0007669"/>
    <property type="project" value="InterPro"/>
</dbReference>
<evidence type="ECO:0000313" key="3">
    <source>
        <dbReference type="Proteomes" id="UP001151516"/>
    </source>
</evidence>
<dbReference type="Proteomes" id="UP001151516">
    <property type="component" value="Unassembled WGS sequence"/>
</dbReference>
<gene>
    <name evidence="2" type="ORF">IWW39_002303</name>
</gene>
<evidence type="ECO:0000313" key="2">
    <source>
        <dbReference type="EMBL" id="KAJ2688340.1"/>
    </source>
</evidence>
<feature type="domain" description="GH18" evidence="1">
    <location>
        <begin position="1"/>
        <end position="285"/>
    </location>
</feature>
<dbReference type="AlphaFoldDB" id="A0A9W8GNN4"/>
<dbReference type="OrthoDB" id="76388at2759"/>
<dbReference type="GO" id="GO:0006032">
    <property type="term" value="P:chitin catabolic process"/>
    <property type="evidence" value="ECO:0007669"/>
    <property type="project" value="TreeGrafter"/>
</dbReference>
<protein>
    <recommendedName>
        <fullName evidence="1">GH18 domain-containing protein</fullName>
    </recommendedName>
</protein>
<reference evidence="2" key="1">
    <citation type="submission" date="2022-07" db="EMBL/GenBank/DDBJ databases">
        <title>Phylogenomic reconstructions and comparative analyses of Kickxellomycotina fungi.</title>
        <authorList>
            <person name="Reynolds N.K."/>
            <person name="Stajich J.E."/>
            <person name="Barry K."/>
            <person name="Grigoriev I.V."/>
            <person name="Crous P."/>
            <person name="Smith M.E."/>
        </authorList>
    </citation>
    <scope>NUCLEOTIDE SEQUENCE</scope>
    <source>
        <strain evidence="2">CBS 109367</strain>
    </source>
</reference>
<dbReference type="SUPFAM" id="SSF51445">
    <property type="entry name" value="(Trans)glycosidases"/>
    <property type="match status" value="1"/>
</dbReference>
<dbReference type="Gene3D" id="3.10.50.10">
    <property type="match status" value="1"/>
</dbReference>
<dbReference type="InterPro" id="IPR011583">
    <property type="entry name" value="Chitinase_II/V-like_cat"/>
</dbReference>
<dbReference type="PROSITE" id="PS51910">
    <property type="entry name" value="GH18_2"/>
    <property type="match status" value="1"/>
</dbReference>
<name>A0A9W8GNN4_9FUNG</name>
<dbReference type="GO" id="GO:0005975">
    <property type="term" value="P:carbohydrate metabolic process"/>
    <property type="evidence" value="ECO:0007669"/>
    <property type="project" value="InterPro"/>
</dbReference>
<dbReference type="Pfam" id="PF00704">
    <property type="entry name" value="Glyco_hydro_18"/>
    <property type="match status" value="1"/>
</dbReference>
<dbReference type="EMBL" id="JANBTX010000049">
    <property type="protein sequence ID" value="KAJ2688340.1"/>
    <property type="molecule type" value="Genomic_DNA"/>
</dbReference>
<organism evidence="2 3">
    <name type="scientific">Coemansia spiralis</name>
    <dbReference type="NCBI Taxonomy" id="417178"/>
    <lineage>
        <taxon>Eukaryota</taxon>
        <taxon>Fungi</taxon>
        <taxon>Fungi incertae sedis</taxon>
        <taxon>Zoopagomycota</taxon>
        <taxon>Kickxellomycotina</taxon>
        <taxon>Kickxellomycetes</taxon>
        <taxon>Kickxellales</taxon>
        <taxon>Kickxellaceae</taxon>
        <taxon>Coemansia</taxon>
    </lineage>
</organism>
<sequence>MKDYMSYLKFDGWDINYQFPARSSNSCCSFYVLNDVANFFQFLKELRTDLDASFGSGKRLIIIAIHYEPYSNSLNPLGNLSGFAEYVDYFNPMIYDVKGVPIDTTGPKAPLDYQGEIARLFSFETSIEAWIRAGIPANKINGGLAFYGHAETALVDMSNSSNMYQPRSLTIPRGNSDEMQEEDPVCHGPKVFSGIWKYFDLRSQGVVNMTNTATVPWIRRYDNPASMPWLFKKDTKTFVSYEDTTSISAKAKHAAQKGLMGVMVSSPTSDYNNNLIGAAVSALNA</sequence>
<dbReference type="InterPro" id="IPR029070">
    <property type="entry name" value="Chitinase_insertion_sf"/>
</dbReference>
<accession>A0A9W8GNN4</accession>
<dbReference type="InterPro" id="IPR050314">
    <property type="entry name" value="Glycosyl_Hydrlase_18"/>
</dbReference>
<dbReference type="GO" id="GO:0005576">
    <property type="term" value="C:extracellular region"/>
    <property type="evidence" value="ECO:0007669"/>
    <property type="project" value="TreeGrafter"/>
</dbReference>
<dbReference type="PANTHER" id="PTHR11177">
    <property type="entry name" value="CHITINASE"/>
    <property type="match status" value="1"/>
</dbReference>
<dbReference type="InterPro" id="IPR017853">
    <property type="entry name" value="GH"/>
</dbReference>